<organism evidence="1 2">
    <name type="scientific">Ammoniphilus resinae</name>
    <dbReference type="NCBI Taxonomy" id="861532"/>
    <lineage>
        <taxon>Bacteria</taxon>
        <taxon>Bacillati</taxon>
        <taxon>Bacillota</taxon>
        <taxon>Bacilli</taxon>
        <taxon>Bacillales</taxon>
        <taxon>Paenibacillaceae</taxon>
        <taxon>Aneurinibacillus group</taxon>
        <taxon>Ammoniphilus</taxon>
    </lineage>
</organism>
<protein>
    <recommendedName>
        <fullName evidence="3">Motility protein</fullName>
    </recommendedName>
</protein>
<gene>
    <name evidence="1" type="ORF">J2Z37_001461</name>
</gene>
<sequence>MDIAALSISLSQAKIMQEASTSVMKMAMDTAKTNAANLTDMLGQTKAVEQAMQPHLGSQLDVRL</sequence>
<evidence type="ECO:0008006" key="3">
    <source>
        <dbReference type="Google" id="ProtNLM"/>
    </source>
</evidence>
<dbReference type="RefSeq" id="WP_209809561.1">
    <property type="nucleotide sequence ID" value="NZ_JAGGKT010000003.1"/>
</dbReference>
<dbReference type="EMBL" id="JAGGKT010000003">
    <property type="protein sequence ID" value="MBP1931460.1"/>
    <property type="molecule type" value="Genomic_DNA"/>
</dbReference>
<proteinExistence type="predicted"/>
<dbReference type="Proteomes" id="UP001519343">
    <property type="component" value="Unassembled WGS sequence"/>
</dbReference>
<accession>A0ABS4GMF3</accession>
<evidence type="ECO:0000313" key="2">
    <source>
        <dbReference type="Proteomes" id="UP001519343"/>
    </source>
</evidence>
<dbReference type="InterPro" id="IPR025906">
    <property type="entry name" value="YjfB_motility"/>
</dbReference>
<dbReference type="Pfam" id="PF14070">
    <property type="entry name" value="YjfB_motility"/>
    <property type="match status" value="1"/>
</dbReference>
<evidence type="ECO:0000313" key="1">
    <source>
        <dbReference type="EMBL" id="MBP1931460.1"/>
    </source>
</evidence>
<keyword evidence="2" id="KW-1185">Reference proteome</keyword>
<comment type="caution">
    <text evidence="1">The sequence shown here is derived from an EMBL/GenBank/DDBJ whole genome shotgun (WGS) entry which is preliminary data.</text>
</comment>
<name>A0ABS4GMF3_9BACL</name>
<reference evidence="1 2" key="1">
    <citation type="submission" date="2021-03" db="EMBL/GenBank/DDBJ databases">
        <title>Genomic Encyclopedia of Type Strains, Phase IV (KMG-IV): sequencing the most valuable type-strain genomes for metagenomic binning, comparative biology and taxonomic classification.</title>
        <authorList>
            <person name="Goeker M."/>
        </authorList>
    </citation>
    <scope>NUCLEOTIDE SEQUENCE [LARGE SCALE GENOMIC DNA]</scope>
    <source>
        <strain evidence="1 2">DSM 24738</strain>
    </source>
</reference>